<protein>
    <recommendedName>
        <fullName evidence="2">Lipid/polyisoprenoid-binding YceI-like domain-containing protein</fullName>
    </recommendedName>
</protein>
<dbReference type="AlphaFoldDB" id="A0A344LCU9"/>
<dbReference type="Proteomes" id="UP000250434">
    <property type="component" value="Chromosome"/>
</dbReference>
<dbReference type="RefSeq" id="WP_162788631.1">
    <property type="nucleotide sequence ID" value="NZ_CP015163.1"/>
</dbReference>
<name>A0A344LCU9_9PSEU</name>
<evidence type="ECO:0000313" key="3">
    <source>
        <dbReference type="EMBL" id="AXB45873.1"/>
    </source>
</evidence>
<comment type="similarity">
    <text evidence="1">Belongs to the UPF0312 family.</text>
</comment>
<dbReference type="EMBL" id="CP015163">
    <property type="protein sequence ID" value="AXB45873.1"/>
    <property type="molecule type" value="Genomic_DNA"/>
</dbReference>
<sequence>MTTVELPAPGTYRIDPASSLVALSGRHLFGLAPVRGRFAVRAGTIQVADPITDSLAEASIDVASFDTGNSQRDNEVRSPRYLDAGRYPLIEFISGRVAREDGAWKLTGELTVRDTTREVTLDIESASRADDGFTVRARTKVNRTDFGVTTLRGLGGSVFELTLEVTAVTAPHPA</sequence>
<dbReference type="KEGG" id="aab:A4R43_28145"/>
<dbReference type="Gene3D" id="2.40.128.110">
    <property type="entry name" value="Lipid/polyisoprenoid-binding, YceI-like"/>
    <property type="match status" value="1"/>
</dbReference>
<feature type="domain" description="Lipid/polyisoprenoid-binding YceI-like" evidence="2">
    <location>
        <begin position="11"/>
        <end position="168"/>
    </location>
</feature>
<dbReference type="SUPFAM" id="SSF101874">
    <property type="entry name" value="YceI-like"/>
    <property type="match status" value="1"/>
</dbReference>
<gene>
    <name evidence="3" type="ORF">A4R43_28145</name>
</gene>
<evidence type="ECO:0000313" key="4">
    <source>
        <dbReference type="Proteomes" id="UP000250434"/>
    </source>
</evidence>
<dbReference type="InterPro" id="IPR007372">
    <property type="entry name" value="Lipid/polyisoprenoid-bd_YceI"/>
</dbReference>
<evidence type="ECO:0000259" key="2">
    <source>
        <dbReference type="SMART" id="SM00867"/>
    </source>
</evidence>
<dbReference type="PANTHER" id="PTHR34406:SF1">
    <property type="entry name" value="PROTEIN YCEI"/>
    <property type="match status" value="1"/>
</dbReference>
<evidence type="ECO:0000256" key="1">
    <source>
        <dbReference type="ARBA" id="ARBA00008812"/>
    </source>
</evidence>
<accession>A0A344LCU9</accession>
<keyword evidence="4" id="KW-1185">Reference proteome</keyword>
<dbReference type="InterPro" id="IPR036761">
    <property type="entry name" value="TTHA0802/YceI-like_sf"/>
</dbReference>
<dbReference type="SMART" id="SM00867">
    <property type="entry name" value="YceI"/>
    <property type="match status" value="1"/>
</dbReference>
<proteinExistence type="inferred from homology"/>
<reference evidence="3 4" key="1">
    <citation type="submission" date="2016-04" db="EMBL/GenBank/DDBJ databases">
        <title>Complete genome sequence and analysis of deep-sea sediment isolate, Amycolatopsis sp. WP1.</title>
        <authorList>
            <person name="Wang H."/>
            <person name="Chen S."/>
            <person name="Wu Q."/>
        </authorList>
    </citation>
    <scope>NUCLEOTIDE SEQUENCE [LARGE SCALE GENOMIC DNA]</scope>
    <source>
        <strain evidence="3 4">WP1</strain>
    </source>
</reference>
<dbReference type="PANTHER" id="PTHR34406">
    <property type="entry name" value="PROTEIN YCEI"/>
    <property type="match status" value="1"/>
</dbReference>
<organism evidence="3 4">
    <name type="scientific">Amycolatopsis albispora</name>
    <dbReference type="NCBI Taxonomy" id="1804986"/>
    <lineage>
        <taxon>Bacteria</taxon>
        <taxon>Bacillati</taxon>
        <taxon>Actinomycetota</taxon>
        <taxon>Actinomycetes</taxon>
        <taxon>Pseudonocardiales</taxon>
        <taxon>Pseudonocardiaceae</taxon>
        <taxon>Amycolatopsis</taxon>
    </lineage>
</organism>
<dbReference type="Pfam" id="PF04264">
    <property type="entry name" value="YceI"/>
    <property type="match status" value="1"/>
</dbReference>